<feature type="region of interest" description="Disordered" evidence="1">
    <location>
        <begin position="942"/>
        <end position="968"/>
    </location>
</feature>
<reference evidence="2 3" key="1">
    <citation type="journal article" date="2008" name="Nature">
        <title>The Phaeodactylum genome reveals the evolutionary history of diatom genomes.</title>
        <authorList>
            <person name="Bowler C."/>
            <person name="Allen A.E."/>
            <person name="Badger J.H."/>
            <person name="Grimwood J."/>
            <person name="Jabbari K."/>
            <person name="Kuo A."/>
            <person name="Maheswari U."/>
            <person name="Martens C."/>
            <person name="Maumus F."/>
            <person name="Otillar R.P."/>
            <person name="Rayko E."/>
            <person name="Salamov A."/>
            <person name="Vandepoele K."/>
            <person name="Beszteri B."/>
            <person name="Gruber A."/>
            <person name="Heijde M."/>
            <person name="Katinka M."/>
            <person name="Mock T."/>
            <person name="Valentin K."/>
            <person name="Verret F."/>
            <person name="Berges J.A."/>
            <person name="Brownlee C."/>
            <person name="Cadoret J.P."/>
            <person name="Chiovitti A."/>
            <person name="Choi C.J."/>
            <person name="Coesel S."/>
            <person name="De Martino A."/>
            <person name="Detter J.C."/>
            <person name="Durkin C."/>
            <person name="Falciatore A."/>
            <person name="Fournet J."/>
            <person name="Haruta M."/>
            <person name="Huysman M.J."/>
            <person name="Jenkins B.D."/>
            <person name="Jiroutova K."/>
            <person name="Jorgensen R.E."/>
            <person name="Joubert Y."/>
            <person name="Kaplan A."/>
            <person name="Kroger N."/>
            <person name="Kroth P.G."/>
            <person name="La Roche J."/>
            <person name="Lindquist E."/>
            <person name="Lommer M."/>
            <person name="Martin-Jezequel V."/>
            <person name="Lopez P.J."/>
            <person name="Lucas S."/>
            <person name="Mangogna M."/>
            <person name="McGinnis K."/>
            <person name="Medlin L.K."/>
            <person name="Montsant A."/>
            <person name="Oudot-Le Secq M.P."/>
            <person name="Napoli C."/>
            <person name="Obornik M."/>
            <person name="Parker M.S."/>
            <person name="Petit J.L."/>
            <person name="Porcel B.M."/>
            <person name="Poulsen N."/>
            <person name="Robison M."/>
            <person name="Rychlewski L."/>
            <person name="Rynearson T.A."/>
            <person name="Schmutz J."/>
            <person name="Shapiro H."/>
            <person name="Siaut M."/>
            <person name="Stanley M."/>
            <person name="Sussman M.R."/>
            <person name="Taylor A.R."/>
            <person name="Vardi A."/>
            <person name="von Dassow P."/>
            <person name="Vyverman W."/>
            <person name="Willis A."/>
            <person name="Wyrwicz L.S."/>
            <person name="Rokhsar D.S."/>
            <person name="Weissenbach J."/>
            <person name="Armbrust E.V."/>
            <person name="Green B.R."/>
            <person name="Van de Peer Y."/>
            <person name="Grigoriev I.V."/>
        </authorList>
    </citation>
    <scope>NUCLEOTIDE SEQUENCE [LARGE SCALE GENOMIC DNA]</scope>
    <source>
        <strain evidence="2 3">CCAP 1055/1</strain>
    </source>
</reference>
<dbReference type="PaxDb" id="2850-Phatr49307"/>
<dbReference type="Proteomes" id="UP000000759">
    <property type="component" value="Chromosome 21"/>
</dbReference>
<sequence>MATIPTAAPLLLEVPLAFPGSCACPRYIVYDDERASVTPTRTWRTDADFDAARGSPSALGRDLSHARFSDAFVLRGAASVSALKGLSTTLSSFTNATLATTLLAEQPWILSLTLLNTAPAPSASAVIAQLELDLSETQTLRDIVRVRAFALDRLTVRLIVVDTNATALVLNMVLHEPRAAYGTATGTSIDTPSPTLIPNPQLTVVSVTNLLGDDLTSRMAPPALRPSMLEFLSATHLLLSLNPFLLCVNLESNEISLWSQSWTQRAMQSRQSTWTRWIGTAAANAGTAAATGALHGTRGIVLDDMPPVAALTVAEHLVFTLHSDASVRRWILPTRTGNPSSADSALWEPREVWTLRVPALPSSDLWSESPESTQLQACLYNDARVYALVVHIQTTDAADEICHLVVVDGDVAAESEITTSRVQTVPPQVSALVDMQLHTGRCALSCWYRSKQYADAGSGDGTSVGRSNGIGDSHDDTSLWVHYQPSHSTMVSSQPTVTAASKAGHDALLDALALQERTRILNLHYSPYGTNLTDTDLEEALHQIDKLFLSHLFRPEFVRGTGTTTPPLEAILRRVLHQLVPHYRDPVGECGTERRVLLALHEWRSQQQNRNLWLAMTPGRHRHEHDHLMTPGTTTANAPPHTNMSLYDSLLQLEDDEDLELGSAMDRGMMEEDEDEWERAEIDKESQMEAHEERWRQFLLTVWEEERMMRLPVAMGLVSCSTDLGILVRPSTISVLAQHGDGPPLGTTTTPLLLDQIASKLVTALEMDEVSAARLYAAEQAVHSVIARGDLAWHATEVDRLPALLLVSLQDCLWDVVMPHESNLLIEGLKNATETDLIQFLLRPPVESTLPGLGLLVSSKDSTGTAFASSIDEQQRLATSSLATRCMNSIRRLTLGRCLVLSQIMTTRPNSMSAAWLIYFQAVATMFVSAQHIALSNYSLPSPSADSPSSSSPLTKRPSFGSGGSGVSNSKTTVLDASLQATFELDENNTTSMTKSIAQRVKSFLKKAFNLALVPLNDTPSYSALPELGILPGSSGNVIDQPKLALRLLAPVVALPPPCPGGKSIVVREEAIAECLLIASHSESDDKRSQSMVEKAFKLLKFDEQDLVKGMRRLETLQRHTASSTNLAGLFILFIEEAIQKMQALHDEDALNSMHDYSTLWSNLFNTAITSCKWDTAYHSCLNNPDPARRAGNIQRMVRAMVDAGDLSALLSKCVAHGSKITEDSHLELFRMGGDLYGIAVETLAEASSRDLYLFQVVKPEPLADYQAALYVLHCSQGQWRRAAQSLDLRYVNARTALLNGPSGTDLDNDKKMQRESLIIHDMALAALGCSNAIRLVDDKDVHFIVSGEHGAYPSLPISLNTQTSPRSKRNRGLQILADGDDEVNAHKGATRLSRYMDVTDIETRGVRASVLCSLFEDDGDGYHAAKTAFLQEVPTNDTDNTVLDKLFSRGYYGHGIALASMIAKVQQGKPDGVNVFYDSLSHLVCTYLVPIATDRTAKPTRPTFSQIQTAFDSVGDLTNPSVLVVSRTKKISLLQGHAIREGAMALLQRLVLKYTSTKCPVAVDVAAALLGNDQSGTSLPTWLEHLLVYGADPSVHAPGLFAKRRVVHAENGAPNESLYLGDPSILLTLYTERGLYMDACRVVELVLTDPSRKTMAASFIPEKGMIDFVPYPKIDLLHSLMDVVLRKNGVDEDTREELRACQDSLRDSLEQHFRLLKIGESGLRSARALA</sequence>
<name>B7GA60_PHATC</name>
<gene>
    <name evidence="2" type="ORF">PHATRDRAFT_49307</name>
</gene>
<dbReference type="InParanoid" id="B7GA60"/>
<reference evidence="3" key="2">
    <citation type="submission" date="2008-08" db="EMBL/GenBank/DDBJ databases">
        <authorList>
            <consortium name="Diatom Consortium"/>
            <person name="Grigoriev I."/>
            <person name="Grimwood J."/>
            <person name="Kuo A."/>
            <person name="Otillar R.P."/>
            <person name="Salamov A."/>
            <person name="Detter J.C."/>
            <person name="Lindquist E."/>
            <person name="Shapiro H."/>
            <person name="Lucas S."/>
            <person name="Glavina del Rio T."/>
            <person name="Pitluck S."/>
            <person name="Rokhsar D."/>
            <person name="Bowler C."/>
        </authorList>
    </citation>
    <scope>GENOME REANNOTATION</scope>
    <source>
        <strain evidence="3">CCAP 1055/1</strain>
    </source>
</reference>
<dbReference type="EMBL" id="CM000623">
    <property type="protein sequence ID" value="EEC44683.1"/>
    <property type="molecule type" value="Genomic_DNA"/>
</dbReference>
<dbReference type="OrthoDB" id="39472at2759"/>
<dbReference type="eggNOG" id="ENOG502R1CI">
    <property type="taxonomic scope" value="Eukaryota"/>
</dbReference>
<evidence type="ECO:0000256" key="1">
    <source>
        <dbReference type="SAM" id="MobiDB-lite"/>
    </source>
</evidence>
<accession>B7GA60</accession>
<dbReference type="GeneID" id="7195582"/>
<evidence type="ECO:0000313" key="2">
    <source>
        <dbReference type="EMBL" id="EEC44683.1"/>
    </source>
</evidence>
<dbReference type="GO" id="GO:0005643">
    <property type="term" value="C:nuclear pore"/>
    <property type="evidence" value="ECO:0007669"/>
    <property type="project" value="UniProtKB-ARBA"/>
</dbReference>
<dbReference type="GO" id="GO:0017056">
    <property type="term" value="F:structural constituent of nuclear pore"/>
    <property type="evidence" value="ECO:0007669"/>
    <property type="project" value="TreeGrafter"/>
</dbReference>
<evidence type="ECO:0000313" key="3">
    <source>
        <dbReference type="Proteomes" id="UP000000759"/>
    </source>
</evidence>
<feature type="compositionally biased region" description="Low complexity" evidence="1">
    <location>
        <begin position="942"/>
        <end position="960"/>
    </location>
</feature>
<dbReference type="KEGG" id="pti:PHATRDRAFT_49307"/>
<dbReference type="RefSeq" id="XP_002184014.1">
    <property type="nucleotide sequence ID" value="XM_002183978.1"/>
</dbReference>
<dbReference type="InterPro" id="IPR021717">
    <property type="entry name" value="Nucleoporin_Nup160"/>
</dbReference>
<dbReference type="PANTHER" id="PTHR21286:SF0">
    <property type="entry name" value="NUCLEAR PORE COMPLEX PROTEIN NUP160"/>
    <property type="match status" value="1"/>
</dbReference>
<evidence type="ECO:0008006" key="4">
    <source>
        <dbReference type="Google" id="ProtNLM"/>
    </source>
</evidence>
<dbReference type="PANTHER" id="PTHR21286">
    <property type="entry name" value="NUCLEAR PORE COMPLEX PROTEIN NUP160"/>
    <property type="match status" value="1"/>
</dbReference>
<dbReference type="HOGENOM" id="CLU_239987_0_0_1"/>
<protein>
    <recommendedName>
        <fullName evidence="4">Nuclear pore complex protein Nup160</fullName>
    </recommendedName>
</protein>
<keyword evidence="3" id="KW-1185">Reference proteome</keyword>
<organism evidence="2 3">
    <name type="scientific">Phaeodactylum tricornutum (strain CCAP 1055/1)</name>
    <dbReference type="NCBI Taxonomy" id="556484"/>
    <lineage>
        <taxon>Eukaryota</taxon>
        <taxon>Sar</taxon>
        <taxon>Stramenopiles</taxon>
        <taxon>Ochrophyta</taxon>
        <taxon>Bacillariophyta</taxon>
        <taxon>Bacillariophyceae</taxon>
        <taxon>Bacillariophycidae</taxon>
        <taxon>Naviculales</taxon>
        <taxon>Phaeodactylaceae</taxon>
        <taxon>Phaeodactylum</taxon>
    </lineage>
</organism>
<proteinExistence type="predicted"/>